<dbReference type="EMBL" id="JALHLE010000045">
    <property type="protein sequence ID" value="MCJ2180891.1"/>
    <property type="molecule type" value="Genomic_DNA"/>
</dbReference>
<dbReference type="Proteomes" id="UP001162880">
    <property type="component" value="Unassembled WGS sequence"/>
</dbReference>
<accession>A0ABT0B737</accession>
<evidence type="ECO:0000313" key="2">
    <source>
        <dbReference type="EMBL" id="MCJ2180891.1"/>
    </source>
</evidence>
<gene>
    <name evidence="2" type="ORF">MTR64_20155</name>
</gene>
<evidence type="ECO:0000313" key="3">
    <source>
        <dbReference type="Proteomes" id="UP001162880"/>
    </source>
</evidence>
<proteinExistence type="predicted"/>
<name>A0ABT0B737_9SPHN</name>
<reference evidence="2" key="1">
    <citation type="submission" date="2022-03" db="EMBL/GenBank/DDBJ databases">
        <title>Identification of a novel bacterium isolated from mangrove sediments.</title>
        <authorList>
            <person name="Pan X."/>
        </authorList>
    </citation>
    <scope>NUCLEOTIDE SEQUENCE</scope>
    <source>
        <strain evidence="2">B2580</strain>
    </source>
</reference>
<feature type="region of interest" description="Disordered" evidence="1">
    <location>
        <begin position="351"/>
        <end position="372"/>
    </location>
</feature>
<keyword evidence="3" id="KW-1185">Reference proteome</keyword>
<comment type="caution">
    <text evidence="2">The sequence shown here is derived from an EMBL/GenBank/DDBJ whole genome shotgun (WGS) entry which is preliminary data.</text>
</comment>
<organism evidence="2 3">
    <name type="scientific">Novosphingobium album</name>
    <name type="common">ex Hu et al. 2023</name>
    <dbReference type="NCBI Taxonomy" id="2930093"/>
    <lineage>
        <taxon>Bacteria</taxon>
        <taxon>Pseudomonadati</taxon>
        <taxon>Pseudomonadota</taxon>
        <taxon>Alphaproteobacteria</taxon>
        <taxon>Sphingomonadales</taxon>
        <taxon>Sphingomonadaceae</taxon>
        <taxon>Novosphingobium</taxon>
    </lineage>
</organism>
<evidence type="ECO:0000256" key="1">
    <source>
        <dbReference type="SAM" id="MobiDB-lite"/>
    </source>
</evidence>
<dbReference type="RefSeq" id="WP_243996338.1">
    <property type="nucleotide sequence ID" value="NZ_JALHLE010000045.1"/>
</dbReference>
<protein>
    <submittedName>
        <fullName evidence="2">Uncharacterized protein</fullName>
    </submittedName>
</protein>
<sequence>MSKAPPYRGNDPTVGIAVQDWLSIAKAAKILEPGSGGFDVAQERVTNALRDNQIRVKATRRSPPHDSPEWNEVAGGVTWFDRNRDRERAIVQGMAAWRAEWHEFLFEGGLVVRREDVEALDGPRSWEKVTPDLIANSKGLVTNWNLPEALAWVATRNYEQVAQIGCDGAWRRIDGEENFDGQRVFEEFKQRASIGWLIRFVSLHHCACGAHSNVEREAWEDCNCTISAFEQLWDAVNDGNLAAYDKLSKAPIEPGEVPGFELDCRHFTLSAPRHPGAVVFRRVDLERLWPSLPTQLNAQQADKPRLCDADLQRWWTEQAEVEATPVERLWEQAKSAFPLHQISRERIRSLAGTRKRGPKPMGGKVTANYPPK</sequence>